<feature type="compositionally biased region" description="Polar residues" evidence="1">
    <location>
        <begin position="445"/>
        <end position="459"/>
    </location>
</feature>
<reference key="1">
    <citation type="submission" date="2010-11" db="EMBL/GenBank/DDBJ databases">
        <title>The complete sequence of chromosome of Isophaera pallida ATCC 43644.</title>
        <authorList>
            <consortium name="US DOE Joint Genome Institute (JGI-PGF)"/>
            <person name="Lucas S."/>
            <person name="Copeland A."/>
            <person name="Lapidus A."/>
            <person name="Bruce D."/>
            <person name="Goodwin L."/>
            <person name="Pitluck S."/>
            <person name="Kyrpides N."/>
            <person name="Mavromatis K."/>
            <person name="Pagani I."/>
            <person name="Ivanova N."/>
            <person name="Saunders E."/>
            <person name="Brettin T."/>
            <person name="Detter J.C."/>
            <person name="Han C."/>
            <person name="Tapia R."/>
            <person name="Land M."/>
            <person name="Hauser L."/>
            <person name="Markowitz V."/>
            <person name="Cheng J.-F."/>
            <person name="Hugenholtz P."/>
            <person name="Woyke T."/>
            <person name="Wu D."/>
            <person name="Eisen J.A."/>
        </authorList>
    </citation>
    <scope>NUCLEOTIDE SEQUENCE</scope>
    <source>
        <strain>ATCC 43644</strain>
    </source>
</reference>
<evidence type="ECO:0000313" key="5">
    <source>
        <dbReference type="EMBL" id="ADV60664.1"/>
    </source>
</evidence>
<feature type="domain" description="Apiosidase-like catalytic" evidence="4">
    <location>
        <begin position="52"/>
        <end position="370"/>
    </location>
</feature>
<dbReference type="Pfam" id="PF13204">
    <property type="entry name" value="Apiosidase"/>
    <property type="match status" value="1"/>
</dbReference>
<feature type="signal peptide" evidence="2">
    <location>
        <begin position="1"/>
        <end position="27"/>
    </location>
</feature>
<reference evidence="5 6" key="2">
    <citation type="journal article" date="2011" name="Stand. Genomic Sci.">
        <title>Complete genome sequence of Isosphaera pallida type strain (IS1B).</title>
        <authorList>
            <consortium name="US DOE Joint Genome Institute (JGI-PGF)"/>
            <person name="Goker M."/>
            <person name="Cleland D."/>
            <person name="Saunders E."/>
            <person name="Lapidus A."/>
            <person name="Nolan M."/>
            <person name="Lucas S."/>
            <person name="Hammon N."/>
            <person name="Deshpande S."/>
            <person name="Cheng J.F."/>
            <person name="Tapia R."/>
            <person name="Han C."/>
            <person name="Goodwin L."/>
            <person name="Pitluck S."/>
            <person name="Liolios K."/>
            <person name="Pagani I."/>
            <person name="Ivanova N."/>
            <person name="Mavromatis K."/>
            <person name="Pati A."/>
            <person name="Chen A."/>
            <person name="Palaniappan K."/>
            <person name="Land M."/>
            <person name="Hauser L."/>
            <person name="Chang Y.J."/>
            <person name="Jeffries C.D."/>
            <person name="Detter J.C."/>
            <person name="Beck B."/>
            <person name="Woyke T."/>
            <person name="Bristow J."/>
            <person name="Eisen J.A."/>
            <person name="Markowitz V."/>
            <person name="Hugenholtz P."/>
            <person name="Kyrpides N.C."/>
            <person name="Klenk H.P."/>
        </authorList>
    </citation>
    <scope>NUCLEOTIDE SEQUENCE [LARGE SCALE GENOMIC DNA]</scope>
    <source>
        <strain evidence="6">ATCC 43644 / DSM 9630 / IS1B</strain>
    </source>
</reference>
<dbReference type="eggNOG" id="COG2730">
    <property type="taxonomic scope" value="Bacteria"/>
</dbReference>
<dbReference type="HOGENOM" id="CLU_023504_0_0_0"/>
<accession>E8R5C3</accession>
<dbReference type="Proteomes" id="UP000008631">
    <property type="component" value="Chromosome"/>
</dbReference>
<dbReference type="InParanoid" id="E8R5C3"/>
<dbReference type="PANTHER" id="PTHR37836:SF3">
    <property type="entry name" value="ENDOGLUCANASE"/>
    <property type="match status" value="1"/>
</dbReference>
<feature type="chain" id="PRO_5003226465" description="DUF4038 domain-containing protein" evidence="2">
    <location>
        <begin position="28"/>
        <end position="487"/>
    </location>
</feature>
<protein>
    <recommendedName>
        <fullName evidence="7">DUF4038 domain-containing protein</fullName>
    </recommendedName>
</protein>
<dbReference type="InterPro" id="IPR025277">
    <property type="entry name" value="Apiosidase-like_cat_dom"/>
</dbReference>
<dbReference type="RefSeq" id="WP_013562953.1">
    <property type="nucleotide sequence ID" value="NC_014962.1"/>
</dbReference>
<evidence type="ECO:0000259" key="4">
    <source>
        <dbReference type="Pfam" id="PF13204"/>
    </source>
</evidence>
<dbReference type="InterPro" id="IPR017853">
    <property type="entry name" value="GH"/>
</dbReference>
<dbReference type="AlphaFoldDB" id="E8R5C3"/>
<feature type="domain" description="Putative collagen-binding" evidence="3">
    <location>
        <begin position="377"/>
        <end position="479"/>
    </location>
</feature>
<proteinExistence type="predicted"/>
<keyword evidence="2" id="KW-0732">Signal</keyword>
<dbReference type="PANTHER" id="PTHR37836">
    <property type="entry name" value="LMO1036 PROTEIN"/>
    <property type="match status" value="1"/>
</dbReference>
<dbReference type="KEGG" id="ipa:Isop_0067"/>
<evidence type="ECO:0008006" key="7">
    <source>
        <dbReference type="Google" id="ProtNLM"/>
    </source>
</evidence>
<dbReference type="STRING" id="575540.Isop_0067"/>
<keyword evidence="6" id="KW-1185">Reference proteome</keyword>
<dbReference type="Pfam" id="PF12904">
    <property type="entry name" value="Collagen_bind_2"/>
    <property type="match status" value="1"/>
</dbReference>
<evidence type="ECO:0000256" key="1">
    <source>
        <dbReference type="SAM" id="MobiDB-lite"/>
    </source>
</evidence>
<evidence type="ECO:0000313" key="6">
    <source>
        <dbReference type="Proteomes" id="UP000008631"/>
    </source>
</evidence>
<organism evidence="5 6">
    <name type="scientific">Isosphaera pallida (strain ATCC 43644 / DSM 9630 / IS1B)</name>
    <dbReference type="NCBI Taxonomy" id="575540"/>
    <lineage>
        <taxon>Bacteria</taxon>
        <taxon>Pseudomonadati</taxon>
        <taxon>Planctomycetota</taxon>
        <taxon>Planctomycetia</taxon>
        <taxon>Isosphaerales</taxon>
        <taxon>Isosphaeraceae</taxon>
        <taxon>Isosphaera</taxon>
    </lineage>
</organism>
<sequence>MLLPPPLTLISWLALASGWLSPLPLQATPAHHDATDDPSSNSHRWKFPLRVSDNRRYLVQNDGEPFFYLGDTAWELFHRLSLDEADRYLRDRASKGFTVIQAVVLAELKGLTDPNPNGDLPLFDNDPTRPNEAYFRHVDAIVARAEELGLVIGMLPTWGDKWTDRAGGAGPVIFTPENARVYGEFLGQRYRDRPIIWILGGDRVIDTDTHLAVIEAMALGLRAGDGGNHLISFHPRGGRTSADPLHDKPWLDFNMLQSGHARDRANYAQIAADYARRPTKPCMDAEPIYENHPLDFNPKNGYSDETDVRKAAYWAMLAGALGHTYGCHDIWQMAAPGRPPISNARSTWFDALNLPGAGQMRHVRKLFETIQPFHRLVPDQGLVADELDRREGPHHVQAARRADNRAAVLYLPEGRPIRVNLEPLVGPTLAVQWFNPRDGSLQTAAPVSRTQDADGSTLQRFAPPDDQQGRGHDWILLLQTADSTNGT</sequence>
<dbReference type="Gene3D" id="3.20.20.80">
    <property type="entry name" value="Glycosidases"/>
    <property type="match status" value="1"/>
</dbReference>
<feature type="region of interest" description="Disordered" evidence="1">
    <location>
        <begin position="445"/>
        <end position="471"/>
    </location>
</feature>
<dbReference type="InterPro" id="IPR024749">
    <property type="entry name" value="Collagen-bd_put"/>
</dbReference>
<dbReference type="EMBL" id="CP002353">
    <property type="protein sequence ID" value="ADV60664.1"/>
    <property type="molecule type" value="Genomic_DNA"/>
</dbReference>
<dbReference type="SUPFAM" id="SSF51445">
    <property type="entry name" value="(Trans)glycosidases"/>
    <property type="match status" value="1"/>
</dbReference>
<evidence type="ECO:0000256" key="2">
    <source>
        <dbReference type="SAM" id="SignalP"/>
    </source>
</evidence>
<name>E8R5C3_ISOPI</name>
<evidence type="ECO:0000259" key="3">
    <source>
        <dbReference type="Pfam" id="PF12904"/>
    </source>
</evidence>
<gene>
    <name evidence="5" type="ordered locus">Isop_0067</name>
</gene>